<keyword evidence="4" id="KW-0479">Metal-binding</keyword>
<evidence type="ECO:0000313" key="7">
    <source>
        <dbReference type="EMBL" id="WZW97696.1"/>
    </source>
</evidence>
<dbReference type="Pfam" id="PF00348">
    <property type="entry name" value="polyprenyl_synt"/>
    <property type="match status" value="1"/>
</dbReference>
<gene>
    <name evidence="7" type="ORF">PCC79_12405</name>
</gene>
<evidence type="ECO:0000313" key="8">
    <source>
        <dbReference type="Proteomes" id="UP001434337"/>
    </source>
</evidence>
<dbReference type="EMBL" id="CP115965">
    <property type="protein sequence ID" value="WZW97696.1"/>
    <property type="molecule type" value="Genomic_DNA"/>
</dbReference>
<dbReference type="PANTHER" id="PTHR12001">
    <property type="entry name" value="GERANYLGERANYL PYROPHOSPHATE SYNTHASE"/>
    <property type="match status" value="1"/>
</dbReference>
<dbReference type="InterPro" id="IPR000092">
    <property type="entry name" value="Polyprenyl_synt"/>
</dbReference>
<comment type="cofactor">
    <cofactor evidence="1">
        <name>Mg(2+)</name>
        <dbReference type="ChEBI" id="CHEBI:18420"/>
    </cofactor>
</comment>
<dbReference type="Gene3D" id="1.10.600.10">
    <property type="entry name" value="Farnesyl Diphosphate Synthase"/>
    <property type="match status" value="1"/>
</dbReference>
<dbReference type="PANTHER" id="PTHR12001:SF85">
    <property type="entry name" value="SHORT CHAIN ISOPRENYL DIPHOSPHATE SYNTHASE"/>
    <property type="match status" value="1"/>
</dbReference>
<keyword evidence="5" id="KW-0460">Magnesium</keyword>
<dbReference type="CDD" id="cd00685">
    <property type="entry name" value="Trans_IPPS_HT"/>
    <property type="match status" value="1"/>
</dbReference>
<organism evidence="7 8">
    <name type="scientific">Propioniciclava soli</name>
    <dbReference type="NCBI Taxonomy" id="2775081"/>
    <lineage>
        <taxon>Bacteria</taxon>
        <taxon>Bacillati</taxon>
        <taxon>Actinomycetota</taxon>
        <taxon>Actinomycetes</taxon>
        <taxon>Propionibacteriales</taxon>
        <taxon>Propionibacteriaceae</taxon>
        <taxon>Propioniciclava</taxon>
    </lineage>
</organism>
<evidence type="ECO:0000256" key="3">
    <source>
        <dbReference type="ARBA" id="ARBA00022679"/>
    </source>
</evidence>
<comment type="similarity">
    <text evidence="2 6">Belongs to the FPP/GGPP synthase family.</text>
</comment>
<dbReference type="Proteomes" id="UP001434337">
    <property type="component" value="Chromosome"/>
</dbReference>
<reference evidence="7 8" key="1">
    <citation type="journal article" date="2023" name="Environ Microbiome">
        <title>A coral-associated actinobacterium mitigates coral bleaching under heat stress.</title>
        <authorList>
            <person name="Li J."/>
            <person name="Zou Y."/>
            <person name="Li Q."/>
            <person name="Zhang J."/>
            <person name="Bourne D.G."/>
            <person name="Lyu Y."/>
            <person name="Liu C."/>
            <person name="Zhang S."/>
        </authorList>
    </citation>
    <scope>NUCLEOTIDE SEQUENCE [LARGE SCALE GENOMIC DNA]</scope>
    <source>
        <strain evidence="7 8">SCSIO 13291</strain>
    </source>
</reference>
<keyword evidence="3 6" id="KW-0808">Transferase</keyword>
<keyword evidence="8" id="KW-1185">Reference proteome</keyword>
<proteinExistence type="inferred from homology"/>
<name>A0ABZ3C589_9ACTN</name>
<protein>
    <submittedName>
        <fullName evidence="7">Polyprenyl synthetase family protein</fullName>
    </submittedName>
</protein>
<evidence type="ECO:0000256" key="5">
    <source>
        <dbReference type="ARBA" id="ARBA00022842"/>
    </source>
</evidence>
<dbReference type="InterPro" id="IPR008949">
    <property type="entry name" value="Isoprenoid_synthase_dom_sf"/>
</dbReference>
<dbReference type="PROSITE" id="PS00723">
    <property type="entry name" value="POLYPRENYL_SYNTHASE_1"/>
    <property type="match status" value="1"/>
</dbReference>
<evidence type="ECO:0000256" key="4">
    <source>
        <dbReference type="ARBA" id="ARBA00022723"/>
    </source>
</evidence>
<accession>A0ABZ3C589</accession>
<sequence>MVTLAPDAPLADAFTHAVSDALATHLDAQAGVLAAIDPRLTPLIDRARLFTAGGKRLRPAFCAWGWVAGGGDPCLPGGVVAAAASLDVLHVAALVHDDVMDASDSRRGVPAAHVQFTGDHAGAGWRGDADAFGRAGAVLLGDLLLMWSEEMVRRAALPADALERARPHLEAMRTEVTAGQYLDVLAQAQHPHPTARTPEGRAELTDLVRTVVTWKSASYTVRRPLLVGAALAGASPAQLDALSAFGQPLGRAFQYRDDVLGVFGDAALTGKTSAEDLREGKLTLLAVEAFARASEADAATLAGLFGDPALSAKDAEAARKIIVASGAREAVEAEIDREFTAALAALEASDLTATGRAGLIALAHKAVRRSY</sequence>
<dbReference type="SFLD" id="SFLDS00005">
    <property type="entry name" value="Isoprenoid_Synthase_Type_I"/>
    <property type="match status" value="1"/>
</dbReference>
<evidence type="ECO:0000256" key="2">
    <source>
        <dbReference type="ARBA" id="ARBA00006706"/>
    </source>
</evidence>
<dbReference type="InterPro" id="IPR033749">
    <property type="entry name" value="Polyprenyl_synt_CS"/>
</dbReference>
<dbReference type="SUPFAM" id="SSF48576">
    <property type="entry name" value="Terpenoid synthases"/>
    <property type="match status" value="1"/>
</dbReference>
<dbReference type="RefSeq" id="WP_342372003.1">
    <property type="nucleotide sequence ID" value="NZ_CP115965.1"/>
</dbReference>
<evidence type="ECO:0000256" key="6">
    <source>
        <dbReference type="RuleBase" id="RU004466"/>
    </source>
</evidence>
<evidence type="ECO:0000256" key="1">
    <source>
        <dbReference type="ARBA" id="ARBA00001946"/>
    </source>
</evidence>